<protein>
    <submittedName>
        <fullName evidence="3">PITH domain-containing protein</fullName>
    </submittedName>
</protein>
<keyword evidence="2" id="KW-1185">Reference proteome</keyword>
<organism evidence="2 3">
    <name type="scientific">Ascaris lumbricoides</name>
    <name type="common">Giant roundworm</name>
    <dbReference type="NCBI Taxonomy" id="6252"/>
    <lineage>
        <taxon>Eukaryota</taxon>
        <taxon>Metazoa</taxon>
        <taxon>Ecdysozoa</taxon>
        <taxon>Nematoda</taxon>
        <taxon>Chromadorea</taxon>
        <taxon>Rhabditida</taxon>
        <taxon>Spirurina</taxon>
        <taxon>Ascaridomorpha</taxon>
        <taxon>Ascaridoidea</taxon>
        <taxon>Ascarididae</taxon>
        <taxon>Ascaris</taxon>
    </lineage>
</organism>
<evidence type="ECO:0000313" key="3">
    <source>
        <dbReference type="WBParaSite" id="ALUE_0002011001-mRNA-1"/>
    </source>
</evidence>
<name>A0A0M3IMY2_ASCLU</name>
<dbReference type="AlphaFoldDB" id="A0A0M3IMY2"/>
<dbReference type="WBParaSite" id="ALUE_0002011001-mRNA-1">
    <property type="protein sequence ID" value="ALUE_0002011001-mRNA-1"/>
    <property type="gene ID" value="ALUE_0002011001"/>
</dbReference>
<reference evidence="3" key="1">
    <citation type="submission" date="2017-02" db="UniProtKB">
        <authorList>
            <consortium name="WormBaseParasite"/>
        </authorList>
    </citation>
    <scope>IDENTIFICATION</scope>
</reference>
<sequence>MVKIAEDGSLVLDESSLTIVEEPTSIWETVNEDRVEHRVTSASFRKKAWRKGTPWSERETDLFYDILRLFAQAMSSPTVLSDSLFTHANEALKKIGEELAKKKEQRMTKKERKALQAAQQEQSEDEDVDSVANGTVRIKVVDAAARDSLVERRLGERSQKKDSKKLLQQETDKIDIPGCTLLGDDSCMLINLSEELGEDFPKFKIVEDPNATGVSLEQKDDGVPIVHVPLKTTYRAFPKDDNEPERILFNCPAVDERPAVQFLIQHRMSPNDPPSGFLHLFGPPQ</sequence>
<feature type="region of interest" description="Disordered" evidence="1">
    <location>
        <begin position="103"/>
        <end position="130"/>
    </location>
</feature>
<evidence type="ECO:0000256" key="1">
    <source>
        <dbReference type="SAM" id="MobiDB-lite"/>
    </source>
</evidence>
<dbReference type="Proteomes" id="UP000036681">
    <property type="component" value="Unplaced"/>
</dbReference>
<evidence type="ECO:0000313" key="2">
    <source>
        <dbReference type="Proteomes" id="UP000036681"/>
    </source>
</evidence>
<accession>A0A0M3IMY2</accession>
<proteinExistence type="predicted"/>